<evidence type="ECO:0000313" key="1">
    <source>
        <dbReference type="EMBL" id="CAD2184011.1"/>
    </source>
</evidence>
<reference evidence="1 2" key="1">
    <citation type="submission" date="2020-08" db="EMBL/GenBank/DDBJ databases">
        <authorList>
            <person name="Koutsovoulos G."/>
            <person name="Danchin GJ E."/>
        </authorList>
    </citation>
    <scope>NUCLEOTIDE SEQUENCE [LARGE SCALE GENOMIC DNA]</scope>
</reference>
<dbReference type="Proteomes" id="UP000580250">
    <property type="component" value="Unassembled WGS sequence"/>
</dbReference>
<dbReference type="EMBL" id="CAJEWN010000487">
    <property type="protein sequence ID" value="CAD2184011.1"/>
    <property type="molecule type" value="Genomic_DNA"/>
</dbReference>
<evidence type="ECO:0000313" key="2">
    <source>
        <dbReference type="Proteomes" id="UP000580250"/>
    </source>
</evidence>
<dbReference type="AlphaFoldDB" id="A0A6V7WBP8"/>
<organism evidence="1 2">
    <name type="scientific">Meloidogyne enterolobii</name>
    <name type="common">Root-knot nematode worm</name>
    <name type="synonym">Meloidogyne mayaguensis</name>
    <dbReference type="NCBI Taxonomy" id="390850"/>
    <lineage>
        <taxon>Eukaryota</taxon>
        <taxon>Metazoa</taxon>
        <taxon>Ecdysozoa</taxon>
        <taxon>Nematoda</taxon>
        <taxon>Chromadorea</taxon>
        <taxon>Rhabditida</taxon>
        <taxon>Tylenchina</taxon>
        <taxon>Tylenchomorpha</taxon>
        <taxon>Tylenchoidea</taxon>
        <taxon>Meloidogynidae</taxon>
        <taxon>Meloidogyninae</taxon>
        <taxon>Meloidogyne</taxon>
    </lineage>
</organism>
<name>A0A6V7WBP8_MELEN</name>
<gene>
    <name evidence="1" type="ORF">MENT_LOCUS36340</name>
</gene>
<accession>A0A6V7WBP8</accession>
<sequence>MSPINTHPKWSFIYLIRSVSVSSGQTLVIVPPPSFLYREFV</sequence>
<protein>
    <submittedName>
        <fullName evidence="1">Uncharacterized protein</fullName>
    </submittedName>
</protein>
<comment type="caution">
    <text evidence="1">The sequence shown here is derived from an EMBL/GenBank/DDBJ whole genome shotgun (WGS) entry which is preliminary data.</text>
</comment>
<proteinExistence type="predicted"/>